<sequence>MPDTTHQTARFAEAGGVSYAYRRLGAGGETPLVLLQHIPDLSAHATIFQS</sequence>
<evidence type="ECO:0008006" key="3">
    <source>
        <dbReference type="Google" id="ProtNLM"/>
    </source>
</evidence>
<dbReference type="STRING" id="512565.AMIS_35770"/>
<dbReference type="PATRIC" id="fig|512565.3.peg.3571"/>
<evidence type="ECO:0000313" key="1">
    <source>
        <dbReference type="EMBL" id="BAL88797.1"/>
    </source>
</evidence>
<keyword evidence="2" id="KW-1185">Reference proteome</keyword>
<proteinExistence type="predicted"/>
<gene>
    <name evidence="1" type="ordered locus">AMIS_35770</name>
</gene>
<organism evidence="1 2">
    <name type="scientific">Actinoplanes missouriensis (strain ATCC 14538 / DSM 43046 / CBS 188.64 / JCM 3121 / NBRC 102363 / NCIMB 12654 / NRRL B-3342 / UNCC 431)</name>
    <dbReference type="NCBI Taxonomy" id="512565"/>
    <lineage>
        <taxon>Bacteria</taxon>
        <taxon>Bacillati</taxon>
        <taxon>Actinomycetota</taxon>
        <taxon>Actinomycetes</taxon>
        <taxon>Micromonosporales</taxon>
        <taxon>Micromonosporaceae</taxon>
        <taxon>Actinoplanes</taxon>
    </lineage>
</organism>
<dbReference type="EMBL" id="AP012319">
    <property type="protein sequence ID" value="BAL88797.1"/>
    <property type="molecule type" value="Genomic_DNA"/>
</dbReference>
<dbReference type="HOGENOM" id="CLU_3113672_0_0_11"/>
<reference evidence="1 2" key="1">
    <citation type="submission" date="2012-02" db="EMBL/GenBank/DDBJ databases">
        <title>Complete genome sequence of Actinoplanes missouriensis 431 (= NBRC 102363).</title>
        <authorList>
            <person name="Ohnishi Y."/>
            <person name="Ishikawa J."/>
            <person name="Sekine M."/>
            <person name="Hosoyama A."/>
            <person name="Harada T."/>
            <person name="Narita H."/>
            <person name="Hata T."/>
            <person name="Konno Y."/>
            <person name="Tutikane K."/>
            <person name="Fujita N."/>
            <person name="Horinouchi S."/>
            <person name="Hayakawa M."/>
        </authorList>
    </citation>
    <scope>NUCLEOTIDE SEQUENCE [LARGE SCALE GENOMIC DNA]</scope>
    <source>
        <strain evidence="2">ATCC 14538 / DSM 43046 / CBS 188.64 / JCM 3121 / NBRC 102363 / NCIMB 12654 / NRRL B-3342 / UNCC 431</strain>
    </source>
</reference>
<dbReference type="AlphaFoldDB" id="I0H710"/>
<dbReference type="OrthoDB" id="7958481at2"/>
<dbReference type="RefSeq" id="WP_014443691.1">
    <property type="nucleotide sequence ID" value="NC_017093.1"/>
</dbReference>
<accession>I0H710</accession>
<dbReference type="KEGG" id="ams:AMIS_35770"/>
<evidence type="ECO:0000313" key="2">
    <source>
        <dbReference type="Proteomes" id="UP000007882"/>
    </source>
</evidence>
<dbReference type="Proteomes" id="UP000007882">
    <property type="component" value="Chromosome"/>
</dbReference>
<protein>
    <recommendedName>
        <fullName evidence="3">Alpha/beta hydrolase</fullName>
    </recommendedName>
</protein>
<name>I0H710_ACTM4</name>